<evidence type="ECO:0000256" key="3">
    <source>
        <dbReference type="ARBA" id="ARBA00022475"/>
    </source>
</evidence>
<evidence type="ECO:0000313" key="11">
    <source>
        <dbReference type="Proteomes" id="UP000230790"/>
    </source>
</evidence>
<dbReference type="FunFam" id="1.10.3720.10:FF:000006">
    <property type="entry name" value="Glutamate/aspartate ABC transporter, permease protein GltK"/>
    <property type="match status" value="1"/>
</dbReference>
<name>A0A2M8QC06_9CHLR</name>
<organism evidence="10 11">
    <name type="scientific">Candidatus Thermofonsia Clade 3 bacterium</name>
    <dbReference type="NCBI Taxonomy" id="2364212"/>
    <lineage>
        <taxon>Bacteria</taxon>
        <taxon>Bacillati</taxon>
        <taxon>Chloroflexota</taxon>
        <taxon>Candidatus Thermofontia</taxon>
        <taxon>Candidatus Thermofonsia Clade 3</taxon>
    </lineage>
</organism>
<keyword evidence="7 8" id="KW-0472">Membrane</keyword>
<feature type="transmembrane region" description="Helical" evidence="8">
    <location>
        <begin position="150"/>
        <end position="171"/>
    </location>
</feature>
<feature type="transmembrane region" description="Helical" evidence="8">
    <location>
        <begin position="256"/>
        <end position="277"/>
    </location>
</feature>
<dbReference type="InterPro" id="IPR010065">
    <property type="entry name" value="AA_ABC_transptr_permease_3TM"/>
</dbReference>
<dbReference type="CDD" id="cd06261">
    <property type="entry name" value="TM_PBP2"/>
    <property type="match status" value="1"/>
</dbReference>
<dbReference type="Gene3D" id="1.10.3720.10">
    <property type="entry name" value="MetI-like"/>
    <property type="match status" value="1"/>
</dbReference>
<dbReference type="GO" id="GO:0022857">
    <property type="term" value="F:transmembrane transporter activity"/>
    <property type="evidence" value="ECO:0007669"/>
    <property type="project" value="InterPro"/>
</dbReference>
<reference evidence="10 11" key="1">
    <citation type="submission" date="2017-11" db="EMBL/GenBank/DDBJ databases">
        <title>Evolution of Phototrophy in the Chloroflexi Phylum Driven by Horizontal Gene Transfer.</title>
        <authorList>
            <person name="Ward L.M."/>
            <person name="Hemp J."/>
            <person name="Shih P.M."/>
            <person name="Mcglynn S.E."/>
            <person name="Fischer W."/>
        </authorList>
    </citation>
    <scope>NUCLEOTIDE SEQUENCE [LARGE SCALE GENOMIC DNA]</scope>
    <source>
        <strain evidence="10">JP3_7</strain>
    </source>
</reference>
<dbReference type="AlphaFoldDB" id="A0A2M8QC06"/>
<proteinExistence type="inferred from homology"/>
<evidence type="ECO:0000256" key="5">
    <source>
        <dbReference type="ARBA" id="ARBA00022970"/>
    </source>
</evidence>
<dbReference type="Proteomes" id="UP000230790">
    <property type="component" value="Unassembled WGS sequence"/>
</dbReference>
<protein>
    <submittedName>
        <fullName evidence="10">Amino acid ABC transporter permease</fullName>
    </submittedName>
</protein>
<gene>
    <name evidence="10" type="ORF">CUN48_09170</name>
</gene>
<comment type="subcellular location">
    <subcellularLocation>
        <location evidence="1 8">Cell membrane</location>
        <topology evidence="1 8">Multi-pass membrane protein</topology>
    </subcellularLocation>
</comment>
<evidence type="ECO:0000313" key="10">
    <source>
        <dbReference type="EMBL" id="PJF47327.1"/>
    </source>
</evidence>
<dbReference type="EMBL" id="PGTN01000054">
    <property type="protein sequence ID" value="PJF47327.1"/>
    <property type="molecule type" value="Genomic_DNA"/>
</dbReference>
<feature type="domain" description="ABC transmembrane type-1" evidence="9">
    <location>
        <begin position="73"/>
        <end position="281"/>
    </location>
</feature>
<evidence type="ECO:0000256" key="7">
    <source>
        <dbReference type="ARBA" id="ARBA00023136"/>
    </source>
</evidence>
<evidence type="ECO:0000256" key="2">
    <source>
        <dbReference type="ARBA" id="ARBA00022448"/>
    </source>
</evidence>
<comment type="similarity">
    <text evidence="8">Belongs to the binding-protein-dependent transport system permease family.</text>
</comment>
<accession>A0A2M8QC06</accession>
<sequence>MDAPLYPSPIRSEPRPPRAALSFKAQVALVWVAIFACILAFLAAIRLDTTFMREWWGFIVYGAGTDDIFRVGIVMTLFISVVSITLAVVFAFFGALGRLSKNPIAYGIATFYVSLIRGTPFLIQIFLLFFGLPQINQQLNKLIPGFEQQYPFISSLLLLPAVPTGILALAINYGAYMTETFRAGIQSISKGQSEAAYALGMSPWQTLRLIILPQAFRVVIPPVGNEFIAMTKDSALVSVIGVQELLWRAQKVGQQYFHSMETLLIAAAFYWLLTILLQAGQSRIERRLARSDR</sequence>
<keyword evidence="5" id="KW-0029">Amino-acid transport</keyword>
<dbReference type="PANTHER" id="PTHR30614">
    <property type="entry name" value="MEMBRANE COMPONENT OF AMINO ACID ABC TRANSPORTER"/>
    <property type="match status" value="1"/>
</dbReference>
<keyword evidence="2 8" id="KW-0813">Transport</keyword>
<evidence type="ECO:0000256" key="6">
    <source>
        <dbReference type="ARBA" id="ARBA00022989"/>
    </source>
</evidence>
<evidence type="ECO:0000256" key="1">
    <source>
        <dbReference type="ARBA" id="ARBA00004651"/>
    </source>
</evidence>
<evidence type="ECO:0000259" key="9">
    <source>
        <dbReference type="PROSITE" id="PS50928"/>
    </source>
</evidence>
<keyword evidence="4 8" id="KW-0812">Transmembrane</keyword>
<dbReference type="PROSITE" id="PS50928">
    <property type="entry name" value="ABC_TM1"/>
    <property type="match status" value="1"/>
</dbReference>
<dbReference type="InterPro" id="IPR035906">
    <property type="entry name" value="MetI-like_sf"/>
</dbReference>
<dbReference type="SUPFAM" id="SSF161098">
    <property type="entry name" value="MetI-like"/>
    <property type="match status" value="1"/>
</dbReference>
<evidence type="ECO:0000256" key="8">
    <source>
        <dbReference type="RuleBase" id="RU363032"/>
    </source>
</evidence>
<dbReference type="GO" id="GO:0006865">
    <property type="term" value="P:amino acid transport"/>
    <property type="evidence" value="ECO:0007669"/>
    <property type="project" value="UniProtKB-KW"/>
</dbReference>
<dbReference type="GO" id="GO:0043190">
    <property type="term" value="C:ATP-binding cassette (ABC) transporter complex"/>
    <property type="evidence" value="ECO:0007669"/>
    <property type="project" value="InterPro"/>
</dbReference>
<dbReference type="NCBIfam" id="TIGR01726">
    <property type="entry name" value="HEQRo_perm_3TM"/>
    <property type="match status" value="1"/>
</dbReference>
<dbReference type="Pfam" id="PF00528">
    <property type="entry name" value="BPD_transp_1"/>
    <property type="match status" value="1"/>
</dbReference>
<keyword evidence="6 8" id="KW-1133">Transmembrane helix</keyword>
<evidence type="ECO:0000256" key="4">
    <source>
        <dbReference type="ARBA" id="ARBA00022692"/>
    </source>
</evidence>
<keyword evidence="3" id="KW-1003">Cell membrane</keyword>
<dbReference type="PANTHER" id="PTHR30614:SF0">
    <property type="entry name" value="L-CYSTINE TRANSPORT SYSTEM PERMEASE PROTEIN TCYL"/>
    <property type="match status" value="1"/>
</dbReference>
<dbReference type="InterPro" id="IPR043429">
    <property type="entry name" value="ArtM/GltK/GlnP/TcyL/YhdX-like"/>
</dbReference>
<feature type="transmembrane region" description="Helical" evidence="8">
    <location>
        <begin position="28"/>
        <end position="47"/>
    </location>
</feature>
<dbReference type="InterPro" id="IPR000515">
    <property type="entry name" value="MetI-like"/>
</dbReference>
<comment type="caution">
    <text evidence="10">The sequence shown here is derived from an EMBL/GenBank/DDBJ whole genome shotgun (WGS) entry which is preliminary data.</text>
</comment>
<feature type="transmembrane region" description="Helical" evidence="8">
    <location>
        <begin position="68"/>
        <end position="92"/>
    </location>
</feature>
<feature type="transmembrane region" description="Helical" evidence="8">
    <location>
        <begin position="104"/>
        <end position="130"/>
    </location>
</feature>